<dbReference type="OrthoDB" id="416834at2759"/>
<keyword evidence="6 8" id="KW-1133">Transmembrane helix</keyword>
<feature type="transmembrane region" description="Helical" evidence="8">
    <location>
        <begin position="244"/>
        <end position="267"/>
    </location>
</feature>
<evidence type="ECO:0000256" key="9">
    <source>
        <dbReference type="SAM" id="SignalP"/>
    </source>
</evidence>
<dbReference type="GO" id="GO:0006506">
    <property type="term" value="P:GPI anchor biosynthetic process"/>
    <property type="evidence" value="ECO:0007669"/>
    <property type="project" value="TreeGrafter"/>
</dbReference>
<feature type="signal peptide" evidence="9">
    <location>
        <begin position="1"/>
        <end position="18"/>
    </location>
</feature>
<dbReference type="EC" id="2.4.1.-" evidence="8"/>
<gene>
    <name evidence="10" type="ORF">PVAND_011861</name>
</gene>
<keyword evidence="7 8" id="KW-0472">Membrane</keyword>
<comment type="similarity">
    <text evidence="8">Belongs to the glycosyltransferase 22 family.</text>
</comment>
<name>A0A9J6CKQ4_POLVA</name>
<evidence type="ECO:0000256" key="4">
    <source>
        <dbReference type="ARBA" id="ARBA00022692"/>
    </source>
</evidence>
<dbReference type="GO" id="GO:0000026">
    <property type="term" value="F:alpha-1,2-mannosyltransferase activity"/>
    <property type="evidence" value="ECO:0007669"/>
    <property type="project" value="TreeGrafter"/>
</dbReference>
<dbReference type="Pfam" id="PF03901">
    <property type="entry name" value="Glyco_transf_22"/>
    <property type="match status" value="1"/>
</dbReference>
<dbReference type="EMBL" id="JADBJN010000001">
    <property type="protein sequence ID" value="KAG5682512.1"/>
    <property type="molecule type" value="Genomic_DNA"/>
</dbReference>
<keyword evidence="9" id="KW-0732">Signal</keyword>
<evidence type="ECO:0000256" key="3">
    <source>
        <dbReference type="ARBA" id="ARBA00022679"/>
    </source>
</evidence>
<feature type="transmembrane region" description="Helical" evidence="8">
    <location>
        <begin position="155"/>
        <end position="177"/>
    </location>
</feature>
<comment type="subcellular location">
    <subcellularLocation>
        <location evidence="1 8">Endoplasmic reticulum membrane</location>
        <topology evidence="1 8">Multi-pass membrane protein</topology>
    </subcellularLocation>
</comment>
<dbReference type="PANTHER" id="PTHR22760:SF4">
    <property type="entry name" value="GPI MANNOSYLTRANSFERASE 3"/>
    <property type="match status" value="1"/>
</dbReference>
<feature type="transmembrane region" description="Helical" evidence="8">
    <location>
        <begin position="197"/>
        <end position="224"/>
    </location>
</feature>
<evidence type="ECO:0000256" key="8">
    <source>
        <dbReference type="RuleBase" id="RU363075"/>
    </source>
</evidence>
<dbReference type="PANTHER" id="PTHR22760">
    <property type="entry name" value="GLYCOSYLTRANSFERASE"/>
    <property type="match status" value="1"/>
</dbReference>
<keyword evidence="2 8" id="KW-0328">Glycosyltransferase</keyword>
<dbReference type="InterPro" id="IPR005599">
    <property type="entry name" value="GPI_mannosylTrfase"/>
</dbReference>
<evidence type="ECO:0000256" key="6">
    <source>
        <dbReference type="ARBA" id="ARBA00022989"/>
    </source>
</evidence>
<evidence type="ECO:0000256" key="1">
    <source>
        <dbReference type="ARBA" id="ARBA00004477"/>
    </source>
</evidence>
<keyword evidence="3" id="KW-0808">Transferase</keyword>
<dbReference type="GO" id="GO:0005789">
    <property type="term" value="C:endoplasmic reticulum membrane"/>
    <property type="evidence" value="ECO:0007669"/>
    <property type="project" value="UniProtKB-SubCell"/>
</dbReference>
<feature type="transmembrane region" description="Helical" evidence="8">
    <location>
        <begin position="111"/>
        <end position="130"/>
    </location>
</feature>
<organism evidence="10 11">
    <name type="scientific">Polypedilum vanderplanki</name>
    <name type="common">Sleeping chironomid midge</name>
    <dbReference type="NCBI Taxonomy" id="319348"/>
    <lineage>
        <taxon>Eukaryota</taxon>
        <taxon>Metazoa</taxon>
        <taxon>Ecdysozoa</taxon>
        <taxon>Arthropoda</taxon>
        <taxon>Hexapoda</taxon>
        <taxon>Insecta</taxon>
        <taxon>Pterygota</taxon>
        <taxon>Neoptera</taxon>
        <taxon>Endopterygota</taxon>
        <taxon>Diptera</taxon>
        <taxon>Nematocera</taxon>
        <taxon>Chironomoidea</taxon>
        <taxon>Chironomidae</taxon>
        <taxon>Chironominae</taxon>
        <taxon>Polypedilum</taxon>
        <taxon>Polypedilum</taxon>
    </lineage>
</organism>
<feature type="transmembrane region" description="Helical" evidence="8">
    <location>
        <begin position="279"/>
        <end position="297"/>
    </location>
</feature>
<evidence type="ECO:0000313" key="10">
    <source>
        <dbReference type="EMBL" id="KAG5682512.1"/>
    </source>
</evidence>
<feature type="transmembrane region" description="Helical" evidence="8">
    <location>
        <begin position="329"/>
        <end position="351"/>
    </location>
</feature>
<comment type="caution">
    <text evidence="10">The sequence shown here is derived from an EMBL/GenBank/DDBJ whole genome shotgun (WGS) entry which is preliminary data.</text>
</comment>
<keyword evidence="11" id="KW-1185">Reference proteome</keyword>
<dbReference type="Proteomes" id="UP001107558">
    <property type="component" value="Chromosome 1"/>
</dbReference>
<evidence type="ECO:0000313" key="11">
    <source>
        <dbReference type="Proteomes" id="UP001107558"/>
    </source>
</evidence>
<accession>A0A9J6CKQ4</accession>
<protein>
    <recommendedName>
        <fullName evidence="8">Mannosyltransferase</fullName>
        <ecNumber evidence="8">2.4.1.-</ecNumber>
    </recommendedName>
</protein>
<proteinExistence type="inferred from homology"/>
<keyword evidence="5 8" id="KW-0256">Endoplasmic reticulum</keyword>
<evidence type="ECO:0000256" key="7">
    <source>
        <dbReference type="ARBA" id="ARBA00023136"/>
    </source>
</evidence>
<evidence type="ECO:0000256" key="5">
    <source>
        <dbReference type="ARBA" id="ARBA00022824"/>
    </source>
</evidence>
<keyword evidence="4 8" id="KW-0812">Transmembrane</keyword>
<dbReference type="AlphaFoldDB" id="A0A9J6CKQ4"/>
<sequence length="516" mass="60525">MSTIFVIFLLLFVRIASVFLVQTFFSPDEYWQSVEVSHRMVFNYGHLTWEWIQGIRSYFYPTLFAAIYKVLDILKIDSRVFLILLPRIFQALISTYADYRFYNWCNRKKWSLFIIITSWFWFYTASRTLINSFEASLTTIALSFFPWNKFDENTGFLWITALLSFIRPTSIVTWLPLCIYHVKKSKYPVWELLIKRYLFIGLVTGGALIALDSFFHGSFIVTPYEFIKINVFEGIASFYGTHPFYWYFSTGLPAILGIGIVPFYLSIFTTIKRSWDQSTIAIMTSIILTIFMYSLLPHKEFRFLLQILPLCLYCITQFLSEWSRTKSSLVIWFVAIVIFISNAVPAGYLGFVHQQGTIKVMDQVSSIANNYKTQDGHPAKIFFMMPCHSTPFYSHVHKNITMRFLTCEPNLNNQLNYVDEADKFYEAPMKWIRSHLPVHPVNALPTHVVVFDTLVPMISDFLSLYKPIEIFFHADHLVSQRAGHNVLIYERNEQEVKKKEEEKVIKQKDQKVPDEL</sequence>
<feature type="chain" id="PRO_5039895611" description="Mannosyltransferase" evidence="9">
    <location>
        <begin position="19"/>
        <end position="516"/>
    </location>
</feature>
<evidence type="ECO:0000256" key="2">
    <source>
        <dbReference type="ARBA" id="ARBA00022676"/>
    </source>
</evidence>
<reference evidence="10" key="1">
    <citation type="submission" date="2021-03" db="EMBL/GenBank/DDBJ databases">
        <title>Chromosome level genome of the anhydrobiotic midge Polypedilum vanderplanki.</title>
        <authorList>
            <person name="Yoshida Y."/>
            <person name="Kikawada T."/>
            <person name="Gusev O."/>
        </authorList>
    </citation>
    <scope>NUCLEOTIDE SEQUENCE</scope>
    <source>
        <strain evidence="10">NIAS01</strain>
        <tissue evidence="10">Whole body or cell culture</tissue>
    </source>
</reference>